<organism evidence="2 3">
    <name type="scientific">Alkalibacter saccharofermentans DSM 14828</name>
    <dbReference type="NCBI Taxonomy" id="1120975"/>
    <lineage>
        <taxon>Bacteria</taxon>
        <taxon>Bacillati</taxon>
        <taxon>Bacillota</taxon>
        <taxon>Clostridia</taxon>
        <taxon>Eubacteriales</taxon>
        <taxon>Eubacteriaceae</taxon>
        <taxon>Alkalibacter</taxon>
    </lineage>
</organism>
<dbReference type="RefSeq" id="WP_073270302.1">
    <property type="nucleotide sequence ID" value="NZ_FQTU01000007.1"/>
</dbReference>
<gene>
    <name evidence="2" type="ORF">SAMN02746064_01294</name>
</gene>
<sequence>MKKTIDLKMTVNEIVKAYPEVAEIMKELGFENITDPKMIATVGRFMTIEKGAAMKKIDLDKIKETFKERGFEIK</sequence>
<dbReference type="STRING" id="1120975.SAMN02746064_01294"/>
<accession>A0A1M4WN27</accession>
<evidence type="ECO:0000313" key="2">
    <source>
        <dbReference type="EMBL" id="SHE82614.1"/>
    </source>
</evidence>
<dbReference type="InterPro" id="IPR015077">
    <property type="entry name" value="DUF1858"/>
</dbReference>
<dbReference type="Pfam" id="PF08984">
    <property type="entry name" value="DUF1858"/>
    <property type="match status" value="1"/>
</dbReference>
<dbReference type="InterPro" id="IPR038062">
    <property type="entry name" value="ScdA-like_N_sf"/>
</dbReference>
<dbReference type="AlphaFoldDB" id="A0A1M4WN27"/>
<feature type="domain" description="DUF1858" evidence="1">
    <location>
        <begin position="5"/>
        <end position="62"/>
    </location>
</feature>
<evidence type="ECO:0000313" key="3">
    <source>
        <dbReference type="Proteomes" id="UP000184251"/>
    </source>
</evidence>
<dbReference type="EMBL" id="FQTU01000007">
    <property type="protein sequence ID" value="SHE82614.1"/>
    <property type="molecule type" value="Genomic_DNA"/>
</dbReference>
<dbReference type="SUPFAM" id="SSF140683">
    <property type="entry name" value="SP0561-like"/>
    <property type="match status" value="1"/>
</dbReference>
<keyword evidence="3" id="KW-1185">Reference proteome</keyword>
<dbReference type="Proteomes" id="UP000184251">
    <property type="component" value="Unassembled WGS sequence"/>
</dbReference>
<proteinExistence type="predicted"/>
<protein>
    <recommendedName>
        <fullName evidence="1">DUF1858 domain-containing protein</fullName>
    </recommendedName>
</protein>
<reference evidence="2 3" key="1">
    <citation type="submission" date="2016-11" db="EMBL/GenBank/DDBJ databases">
        <authorList>
            <person name="Jaros S."/>
            <person name="Januszkiewicz K."/>
            <person name="Wedrychowicz H."/>
        </authorList>
    </citation>
    <scope>NUCLEOTIDE SEQUENCE [LARGE SCALE GENOMIC DNA]</scope>
    <source>
        <strain evidence="2 3">DSM 14828</strain>
    </source>
</reference>
<evidence type="ECO:0000259" key="1">
    <source>
        <dbReference type="Pfam" id="PF08984"/>
    </source>
</evidence>
<dbReference type="Gene3D" id="1.10.3910.10">
    <property type="entry name" value="SP0561-like"/>
    <property type="match status" value="1"/>
</dbReference>
<name>A0A1M4WN27_9FIRM</name>
<dbReference type="OrthoDB" id="9769774at2"/>